<dbReference type="InterPro" id="IPR013106">
    <property type="entry name" value="Ig_V-set"/>
</dbReference>
<keyword evidence="4" id="KW-0812">Transmembrane</keyword>
<dbReference type="InterPro" id="IPR003598">
    <property type="entry name" value="Ig_sub2"/>
</dbReference>
<dbReference type="GeneTree" id="ENSGT01150000287195"/>
<dbReference type="Gene3D" id="2.60.40.10">
    <property type="entry name" value="Immunoglobulins"/>
    <property type="match status" value="1"/>
</dbReference>
<proteinExistence type="predicted"/>
<feature type="domain" description="Ig-like" evidence="5">
    <location>
        <begin position="26"/>
        <end position="119"/>
    </location>
</feature>
<dbReference type="InterPro" id="IPR036179">
    <property type="entry name" value="Ig-like_dom_sf"/>
</dbReference>
<sequence length="183" mass="21114">RYNSSKSCSVSAHYRDMTFQLYSESGHSVTLPCRAPNDDITITAVEWTRTDLKNEYVFFYRNKGFDPANQHPSFKNRVDLQDRQMKDGDVSLILKDVTTADSGTYECRVAQRKTNEEIATLNLISSINLSVVVPPDLWVVYLGSHVFVYYAVNLLYFIAVIFFVVFVAFPFFMTFINFVWVLL</sequence>
<reference evidence="6 7" key="1">
    <citation type="journal article" date="2014" name="Nature">
        <title>The genomic substrate for adaptive radiation in African cichlid fish.</title>
        <authorList>
            <person name="Brawand D."/>
            <person name="Wagner C.E."/>
            <person name="Li Y.I."/>
            <person name="Malinsky M."/>
            <person name="Keller I."/>
            <person name="Fan S."/>
            <person name="Simakov O."/>
            <person name="Ng A.Y."/>
            <person name="Lim Z.W."/>
            <person name="Bezault E."/>
            <person name="Turner-Maier J."/>
            <person name="Johnson J."/>
            <person name="Alcazar R."/>
            <person name="Noh H.J."/>
            <person name="Russell P."/>
            <person name="Aken B."/>
            <person name="Alfoldi J."/>
            <person name="Amemiya C."/>
            <person name="Azzouzi N."/>
            <person name="Baroiller J.F."/>
            <person name="Barloy-Hubler F."/>
            <person name="Berlin A."/>
            <person name="Bloomquist R."/>
            <person name="Carleton K.L."/>
            <person name="Conte M.A."/>
            <person name="D'Cotta H."/>
            <person name="Eshel O."/>
            <person name="Gaffney L."/>
            <person name="Galibert F."/>
            <person name="Gante H.F."/>
            <person name="Gnerre S."/>
            <person name="Greuter L."/>
            <person name="Guyon R."/>
            <person name="Haddad N.S."/>
            <person name="Haerty W."/>
            <person name="Harris R.M."/>
            <person name="Hofmann H.A."/>
            <person name="Hourlier T."/>
            <person name="Hulata G."/>
            <person name="Jaffe D.B."/>
            <person name="Lara M."/>
            <person name="Lee A.P."/>
            <person name="MacCallum I."/>
            <person name="Mwaiko S."/>
            <person name="Nikaido M."/>
            <person name="Nishihara H."/>
            <person name="Ozouf-Costaz C."/>
            <person name="Penman D.J."/>
            <person name="Przybylski D."/>
            <person name="Rakotomanga M."/>
            <person name="Renn S.C.P."/>
            <person name="Ribeiro F.J."/>
            <person name="Ron M."/>
            <person name="Salzburger W."/>
            <person name="Sanchez-Pulido L."/>
            <person name="Santos M.E."/>
            <person name="Searle S."/>
            <person name="Sharpe T."/>
            <person name="Swofford R."/>
            <person name="Tan F.J."/>
            <person name="Williams L."/>
            <person name="Young S."/>
            <person name="Yin S."/>
            <person name="Okada N."/>
            <person name="Kocher T.D."/>
            <person name="Miska E.A."/>
            <person name="Lander E.S."/>
            <person name="Venkatesh B."/>
            <person name="Fernald R.D."/>
            <person name="Meyer A."/>
            <person name="Ponting C.P."/>
            <person name="Streelman J.T."/>
            <person name="Lindblad-Toh K."/>
            <person name="Seehausen O."/>
            <person name="Di Palma F."/>
        </authorList>
    </citation>
    <scope>NUCLEOTIDE SEQUENCE</scope>
</reference>
<dbReference type="Proteomes" id="UP000265160">
    <property type="component" value="LG3"/>
</dbReference>
<evidence type="ECO:0000256" key="2">
    <source>
        <dbReference type="ARBA" id="ARBA00023136"/>
    </source>
</evidence>
<dbReference type="InterPro" id="IPR007110">
    <property type="entry name" value="Ig-like_dom"/>
</dbReference>
<keyword evidence="7" id="KW-1185">Reference proteome</keyword>
<reference evidence="6" key="2">
    <citation type="submission" date="2025-08" db="UniProtKB">
        <authorList>
            <consortium name="Ensembl"/>
        </authorList>
    </citation>
    <scope>IDENTIFICATION</scope>
</reference>
<dbReference type="GO" id="GO:0005102">
    <property type="term" value="F:signaling receptor binding"/>
    <property type="evidence" value="ECO:0007669"/>
    <property type="project" value="TreeGrafter"/>
</dbReference>
<evidence type="ECO:0000256" key="1">
    <source>
        <dbReference type="ARBA" id="ARBA00004370"/>
    </source>
</evidence>
<accession>A0A3P9ARA9</accession>
<dbReference type="GO" id="GO:0009897">
    <property type="term" value="C:external side of plasma membrane"/>
    <property type="evidence" value="ECO:0007669"/>
    <property type="project" value="TreeGrafter"/>
</dbReference>
<dbReference type="SMART" id="SM00409">
    <property type="entry name" value="IG"/>
    <property type="match status" value="1"/>
</dbReference>
<dbReference type="AlphaFoldDB" id="A0A3P9ARA9"/>
<feature type="transmembrane region" description="Helical" evidence="4">
    <location>
        <begin position="118"/>
        <end position="142"/>
    </location>
</feature>
<dbReference type="SMART" id="SM00408">
    <property type="entry name" value="IGc2"/>
    <property type="match status" value="1"/>
</dbReference>
<dbReference type="InterPro" id="IPR013783">
    <property type="entry name" value="Ig-like_fold"/>
</dbReference>
<dbReference type="Pfam" id="PF07686">
    <property type="entry name" value="V-set"/>
    <property type="match status" value="1"/>
</dbReference>
<dbReference type="GO" id="GO:0050852">
    <property type="term" value="P:T cell receptor signaling pathway"/>
    <property type="evidence" value="ECO:0007669"/>
    <property type="project" value="TreeGrafter"/>
</dbReference>
<evidence type="ECO:0000313" key="7">
    <source>
        <dbReference type="Proteomes" id="UP000265160"/>
    </source>
</evidence>
<dbReference type="PANTHER" id="PTHR24100">
    <property type="entry name" value="BUTYROPHILIN"/>
    <property type="match status" value="1"/>
</dbReference>
<name>A0A3P9ARA9_9CICH</name>
<dbReference type="PROSITE" id="PS50835">
    <property type="entry name" value="IG_LIKE"/>
    <property type="match status" value="1"/>
</dbReference>
<dbReference type="InterPro" id="IPR003599">
    <property type="entry name" value="Ig_sub"/>
</dbReference>
<organism evidence="6 7">
    <name type="scientific">Maylandia zebra</name>
    <name type="common">zebra mbuna</name>
    <dbReference type="NCBI Taxonomy" id="106582"/>
    <lineage>
        <taxon>Eukaryota</taxon>
        <taxon>Metazoa</taxon>
        <taxon>Chordata</taxon>
        <taxon>Craniata</taxon>
        <taxon>Vertebrata</taxon>
        <taxon>Euteleostomi</taxon>
        <taxon>Actinopterygii</taxon>
        <taxon>Neopterygii</taxon>
        <taxon>Teleostei</taxon>
        <taxon>Neoteleostei</taxon>
        <taxon>Acanthomorphata</taxon>
        <taxon>Ovalentaria</taxon>
        <taxon>Cichlomorphae</taxon>
        <taxon>Cichliformes</taxon>
        <taxon>Cichlidae</taxon>
        <taxon>African cichlids</taxon>
        <taxon>Pseudocrenilabrinae</taxon>
        <taxon>Haplochromini</taxon>
        <taxon>Maylandia</taxon>
        <taxon>Maylandia zebra complex</taxon>
    </lineage>
</organism>
<evidence type="ECO:0000256" key="3">
    <source>
        <dbReference type="ARBA" id="ARBA00023319"/>
    </source>
</evidence>
<dbReference type="PANTHER" id="PTHR24100:SF151">
    <property type="entry name" value="ICOS LIGAND"/>
    <property type="match status" value="1"/>
</dbReference>
<keyword evidence="3" id="KW-0393">Immunoglobulin domain</keyword>
<dbReference type="SUPFAM" id="SSF48726">
    <property type="entry name" value="Immunoglobulin"/>
    <property type="match status" value="1"/>
</dbReference>
<keyword evidence="2 4" id="KW-0472">Membrane</keyword>
<reference evidence="6" key="3">
    <citation type="submission" date="2025-09" db="UniProtKB">
        <authorList>
            <consortium name="Ensembl"/>
        </authorList>
    </citation>
    <scope>IDENTIFICATION</scope>
</reference>
<evidence type="ECO:0000259" key="5">
    <source>
        <dbReference type="PROSITE" id="PS50835"/>
    </source>
</evidence>
<dbReference type="GO" id="GO:0001817">
    <property type="term" value="P:regulation of cytokine production"/>
    <property type="evidence" value="ECO:0007669"/>
    <property type="project" value="TreeGrafter"/>
</dbReference>
<dbReference type="SMART" id="SM00406">
    <property type="entry name" value="IGv"/>
    <property type="match status" value="1"/>
</dbReference>
<feature type="transmembrane region" description="Helical" evidence="4">
    <location>
        <begin position="154"/>
        <end position="182"/>
    </location>
</feature>
<dbReference type="Ensembl" id="ENSMZET00005000295.1">
    <property type="protein sequence ID" value="ENSMZEP00005000239.1"/>
    <property type="gene ID" value="ENSMZEG00005000281.1"/>
</dbReference>
<evidence type="ECO:0000256" key="4">
    <source>
        <dbReference type="SAM" id="Phobius"/>
    </source>
</evidence>
<keyword evidence="4" id="KW-1133">Transmembrane helix</keyword>
<comment type="subcellular location">
    <subcellularLocation>
        <location evidence="1">Membrane</location>
    </subcellularLocation>
</comment>
<dbReference type="InterPro" id="IPR050504">
    <property type="entry name" value="IgSF_BTN/MOG"/>
</dbReference>
<evidence type="ECO:0000313" key="6">
    <source>
        <dbReference type="Ensembl" id="ENSMZEP00005000239.1"/>
    </source>
</evidence>
<protein>
    <recommendedName>
        <fullName evidence="5">Ig-like domain-containing protein</fullName>
    </recommendedName>
</protein>